<protein>
    <submittedName>
        <fullName evidence="1">Uncharacterized protein</fullName>
    </submittedName>
</protein>
<reference evidence="1 2" key="1">
    <citation type="submission" date="2018-08" db="EMBL/GenBank/DDBJ databases">
        <title>A genome reference for cultivated species of the human gut microbiota.</title>
        <authorList>
            <person name="Zou Y."/>
            <person name="Xue W."/>
            <person name="Luo G."/>
        </authorList>
    </citation>
    <scope>NUCLEOTIDE SEQUENCE [LARGE SCALE GENOMIC DNA]</scope>
    <source>
        <strain evidence="1 2">TM10-1AC</strain>
    </source>
</reference>
<dbReference type="Proteomes" id="UP000262524">
    <property type="component" value="Unassembled WGS sequence"/>
</dbReference>
<proteinExistence type="predicted"/>
<organism evidence="1 2">
    <name type="scientific">Anaerobutyricum hallii</name>
    <dbReference type="NCBI Taxonomy" id="39488"/>
    <lineage>
        <taxon>Bacteria</taxon>
        <taxon>Bacillati</taxon>
        <taxon>Bacillota</taxon>
        <taxon>Clostridia</taxon>
        <taxon>Lachnospirales</taxon>
        <taxon>Lachnospiraceae</taxon>
        <taxon>Anaerobutyricum</taxon>
    </lineage>
</organism>
<dbReference type="AlphaFoldDB" id="A0A374MYA3"/>
<gene>
    <name evidence="1" type="ORF">DXD91_15795</name>
</gene>
<accession>A0A374MYA3</accession>
<evidence type="ECO:0000313" key="1">
    <source>
        <dbReference type="EMBL" id="RGI75760.1"/>
    </source>
</evidence>
<dbReference type="EMBL" id="QSOE01000208">
    <property type="protein sequence ID" value="RGI75760.1"/>
    <property type="molecule type" value="Genomic_DNA"/>
</dbReference>
<name>A0A374MYA3_9FIRM</name>
<sequence>MFSPFYFNPQPVSFMQRLNADAFPGSASLHVSGGYRFFRSPLMLHVSYNSSHSLKKQGDFLLFYKK</sequence>
<evidence type="ECO:0000313" key="2">
    <source>
        <dbReference type="Proteomes" id="UP000262524"/>
    </source>
</evidence>
<comment type="caution">
    <text evidence="1">The sequence shown here is derived from an EMBL/GenBank/DDBJ whole genome shotgun (WGS) entry which is preliminary data.</text>
</comment>